<feature type="non-terminal residue" evidence="1">
    <location>
        <position position="1"/>
    </location>
</feature>
<organism evidence="1 2">
    <name type="scientific">Elysia crispata</name>
    <name type="common">lettuce slug</name>
    <dbReference type="NCBI Taxonomy" id="231223"/>
    <lineage>
        <taxon>Eukaryota</taxon>
        <taxon>Metazoa</taxon>
        <taxon>Spiralia</taxon>
        <taxon>Lophotrochozoa</taxon>
        <taxon>Mollusca</taxon>
        <taxon>Gastropoda</taxon>
        <taxon>Heterobranchia</taxon>
        <taxon>Euthyneura</taxon>
        <taxon>Panpulmonata</taxon>
        <taxon>Sacoglossa</taxon>
        <taxon>Placobranchoidea</taxon>
        <taxon>Plakobranchidae</taxon>
        <taxon>Elysia</taxon>
    </lineage>
</organism>
<evidence type="ECO:0000313" key="1">
    <source>
        <dbReference type="EMBL" id="KAK3792017.1"/>
    </source>
</evidence>
<keyword evidence="2" id="KW-1185">Reference proteome</keyword>
<proteinExistence type="predicted"/>
<sequence length="88" mass="10176">SRMKFKGHFLSSSLSVHFKAFPIEQVEALREACRRVCSENTSLTRSIREKGVDGQRREHFENRTTDTTCFTWYGNPTTDASYYLCMSA</sequence>
<evidence type="ECO:0000313" key="2">
    <source>
        <dbReference type="Proteomes" id="UP001283361"/>
    </source>
</evidence>
<name>A0AAE1E2X5_9GAST</name>
<protein>
    <submittedName>
        <fullName evidence="1">Uncharacterized protein</fullName>
    </submittedName>
</protein>
<comment type="caution">
    <text evidence="1">The sequence shown here is derived from an EMBL/GenBank/DDBJ whole genome shotgun (WGS) entry which is preliminary data.</text>
</comment>
<gene>
    <name evidence="1" type="ORF">RRG08_042883</name>
</gene>
<dbReference type="EMBL" id="JAWDGP010001398">
    <property type="protein sequence ID" value="KAK3792017.1"/>
    <property type="molecule type" value="Genomic_DNA"/>
</dbReference>
<dbReference type="Proteomes" id="UP001283361">
    <property type="component" value="Unassembled WGS sequence"/>
</dbReference>
<reference evidence="1" key="1">
    <citation type="journal article" date="2023" name="G3 (Bethesda)">
        <title>A reference genome for the long-term kleptoplast-retaining sea slug Elysia crispata morphotype clarki.</title>
        <authorList>
            <person name="Eastman K.E."/>
            <person name="Pendleton A.L."/>
            <person name="Shaikh M.A."/>
            <person name="Suttiyut T."/>
            <person name="Ogas R."/>
            <person name="Tomko P."/>
            <person name="Gavelis G."/>
            <person name="Widhalm J.R."/>
            <person name="Wisecaver J.H."/>
        </authorList>
    </citation>
    <scope>NUCLEOTIDE SEQUENCE</scope>
    <source>
        <strain evidence="1">ECLA1</strain>
    </source>
</reference>
<dbReference type="AlphaFoldDB" id="A0AAE1E2X5"/>
<accession>A0AAE1E2X5</accession>